<dbReference type="GO" id="GO:0006654">
    <property type="term" value="P:phosphatidic acid biosynthetic process"/>
    <property type="evidence" value="ECO:0007669"/>
    <property type="project" value="TreeGrafter"/>
</dbReference>
<keyword evidence="9" id="KW-0443">Lipid metabolism</keyword>
<organism evidence="12 13">
    <name type="scientific">Alteromonas confluentis</name>
    <dbReference type="NCBI Taxonomy" id="1656094"/>
    <lineage>
        <taxon>Bacteria</taxon>
        <taxon>Pseudomonadati</taxon>
        <taxon>Pseudomonadota</taxon>
        <taxon>Gammaproteobacteria</taxon>
        <taxon>Alteromonadales</taxon>
        <taxon>Alteromonadaceae</taxon>
        <taxon>Alteromonas/Salinimonas group</taxon>
        <taxon>Alteromonas</taxon>
    </lineage>
</organism>
<comment type="pathway">
    <text evidence="2">Phospholipid metabolism; CDP-diacylglycerol biosynthesis; CDP-diacylglycerol from sn-glycerol 3-phosphate: step 2/3.</text>
</comment>
<evidence type="ECO:0000256" key="7">
    <source>
        <dbReference type="ARBA" id="ARBA00022679"/>
    </source>
</evidence>
<dbReference type="GO" id="GO:0016024">
    <property type="term" value="P:CDP-diacylglycerol biosynthetic process"/>
    <property type="evidence" value="ECO:0007669"/>
    <property type="project" value="UniProtKB-UniPathway"/>
</dbReference>
<comment type="domain">
    <text evidence="9">The HXXXXD motif is essential for acyltransferase activity and may constitute the binding site for the phosphate moiety of the glycerol-3-phosphate.</text>
</comment>
<gene>
    <name evidence="12" type="ORF">BFC18_08410</name>
</gene>
<dbReference type="CDD" id="cd07989">
    <property type="entry name" value="LPLAT_AGPAT-like"/>
    <property type="match status" value="1"/>
</dbReference>
<keyword evidence="7 9" id="KW-0808">Transferase</keyword>
<keyword evidence="13" id="KW-1185">Reference proteome</keyword>
<dbReference type="EMBL" id="MDHN01000015">
    <property type="protein sequence ID" value="OFC71177.1"/>
    <property type="molecule type" value="Genomic_DNA"/>
</dbReference>
<dbReference type="AlphaFoldDB" id="A0A1E7ZCE4"/>
<dbReference type="SMART" id="SM00563">
    <property type="entry name" value="PlsC"/>
    <property type="match status" value="1"/>
</dbReference>
<sequence length="242" mass="26993">MLAILRVIALLIGFVLVNLVVFVVCVLRPFHKNNVHFGGNAYALLSRIVGLKVIVRKSEEVKADTPYVFIANHQNSYDIITICKAALPGVVTIGKKSLKWIPLFGQIYWLSGNIMIDRKNSGKARDTLKIAGEKIRSKGTSVWVFPEGTRSYGRGILPFKSGAFWLAKAVKVPIVMVTASSTHDKVKWNRWNNGVVLVDIDAPVEMGPEHSAKGWTEHFEQQMKEKLIALDQEVAQIESAKR</sequence>
<evidence type="ECO:0000256" key="4">
    <source>
        <dbReference type="ARBA" id="ARBA00008655"/>
    </source>
</evidence>
<keyword evidence="10" id="KW-0812">Transmembrane</keyword>
<evidence type="ECO:0000313" key="13">
    <source>
        <dbReference type="Proteomes" id="UP000175691"/>
    </source>
</evidence>
<evidence type="ECO:0000256" key="10">
    <source>
        <dbReference type="SAM" id="Phobius"/>
    </source>
</evidence>
<dbReference type="GO" id="GO:0003841">
    <property type="term" value="F:1-acylglycerol-3-phosphate O-acyltransferase activity"/>
    <property type="evidence" value="ECO:0007669"/>
    <property type="project" value="UniProtKB-UniRule"/>
</dbReference>
<keyword evidence="9" id="KW-0444">Lipid biosynthesis</keyword>
<dbReference type="InterPro" id="IPR002123">
    <property type="entry name" value="Plipid/glycerol_acylTrfase"/>
</dbReference>
<dbReference type="Pfam" id="PF01553">
    <property type="entry name" value="Acyltransferase"/>
    <property type="match status" value="1"/>
</dbReference>
<dbReference type="PANTHER" id="PTHR10434:SF11">
    <property type="entry name" value="1-ACYL-SN-GLYCEROL-3-PHOSPHATE ACYLTRANSFERASE"/>
    <property type="match status" value="1"/>
</dbReference>
<comment type="caution">
    <text evidence="12">The sequence shown here is derived from an EMBL/GenBank/DDBJ whole genome shotgun (WGS) entry which is preliminary data.</text>
</comment>
<comment type="pathway">
    <text evidence="3">Lipid metabolism.</text>
</comment>
<dbReference type="InterPro" id="IPR004552">
    <property type="entry name" value="AGP_acyltrans"/>
</dbReference>
<keyword evidence="10" id="KW-1133">Transmembrane helix</keyword>
<keyword evidence="9" id="KW-1208">Phospholipid metabolism</keyword>
<evidence type="ECO:0000256" key="9">
    <source>
        <dbReference type="RuleBase" id="RU361267"/>
    </source>
</evidence>
<proteinExistence type="inferred from homology"/>
<evidence type="ECO:0000256" key="1">
    <source>
        <dbReference type="ARBA" id="ARBA00001141"/>
    </source>
</evidence>
<dbReference type="STRING" id="1656094.BFC18_08410"/>
<dbReference type="Proteomes" id="UP000175691">
    <property type="component" value="Unassembled WGS sequence"/>
</dbReference>
<dbReference type="EC" id="2.3.1.51" evidence="5 9"/>
<keyword evidence="10" id="KW-0472">Membrane</keyword>
<accession>A0A1E7ZCE4</accession>
<dbReference type="GO" id="GO:0005886">
    <property type="term" value="C:plasma membrane"/>
    <property type="evidence" value="ECO:0007669"/>
    <property type="project" value="TreeGrafter"/>
</dbReference>
<evidence type="ECO:0000256" key="2">
    <source>
        <dbReference type="ARBA" id="ARBA00004728"/>
    </source>
</evidence>
<dbReference type="RefSeq" id="WP_070124748.1">
    <property type="nucleotide sequence ID" value="NZ_MDHN01000015.1"/>
</dbReference>
<evidence type="ECO:0000256" key="3">
    <source>
        <dbReference type="ARBA" id="ARBA00005189"/>
    </source>
</evidence>
<feature type="transmembrane region" description="Helical" evidence="10">
    <location>
        <begin position="6"/>
        <end position="27"/>
    </location>
</feature>
<keyword evidence="9" id="KW-0594">Phospholipid biosynthesis</keyword>
<dbReference type="UniPathway" id="UPA00557">
    <property type="reaction ID" value="UER00613"/>
</dbReference>
<comment type="catalytic activity">
    <reaction evidence="1 9">
        <text>a 1-acyl-sn-glycero-3-phosphate + an acyl-CoA = a 1,2-diacyl-sn-glycero-3-phosphate + CoA</text>
        <dbReference type="Rhea" id="RHEA:19709"/>
        <dbReference type="ChEBI" id="CHEBI:57287"/>
        <dbReference type="ChEBI" id="CHEBI:57970"/>
        <dbReference type="ChEBI" id="CHEBI:58342"/>
        <dbReference type="ChEBI" id="CHEBI:58608"/>
        <dbReference type="EC" id="2.3.1.51"/>
    </reaction>
</comment>
<dbReference type="NCBIfam" id="TIGR00530">
    <property type="entry name" value="AGP_acyltrn"/>
    <property type="match status" value="1"/>
</dbReference>
<feature type="domain" description="Phospholipid/glycerol acyltransferase" evidence="11">
    <location>
        <begin position="67"/>
        <end position="182"/>
    </location>
</feature>
<evidence type="ECO:0000256" key="6">
    <source>
        <dbReference type="ARBA" id="ARBA00016139"/>
    </source>
</evidence>
<protein>
    <recommendedName>
        <fullName evidence="6 9">1-acyl-sn-glycerol-3-phosphate acyltransferase</fullName>
        <ecNumber evidence="5 9">2.3.1.51</ecNumber>
    </recommendedName>
</protein>
<comment type="similarity">
    <text evidence="4 9">Belongs to the 1-acyl-sn-glycerol-3-phosphate acyltransferase family.</text>
</comment>
<dbReference type="OrthoDB" id="5290997at2"/>
<keyword evidence="8 9" id="KW-0012">Acyltransferase</keyword>
<dbReference type="PANTHER" id="PTHR10434">
    <property type="entry name" value="1-ACYL-SN-GLYCEROL-3-PHOSPHATE ACYLTRANSFERASE"/>
    <property type="match status" value="1"/>
</dbReference>
<name>A0A1E7ZCE4_9ALTE</name>
<evidence type="ECO:0000259" key="11">
    <source>
        <dbReference type="SMART" id="SM00563"/>
    </source>
</evidence>
<evidence type="ECO:0000256" key="8">
    <source>
        <dbReference type="ARBA" id="ARBA00023315"/>
    </source>
</evidence>
<evidence type="ECO:0000313" key="12">
    <source>
        <dbReference type="EMBL" id="OFC71177.1"/>
    </source>
</evidence>
<evidence type="ECO:0000256" key="5">
    <source>
        <dbReference type="ARBA" id="ARBA00013211"/>
    </source>
</evidence>
<dbReference type="SUPFAM" id="SSF69593">
    <property type="entry name" value="Glycerol-3-phosphate (1)-acyltransferase"/>
    <property type="match status" value="1"/>
</dbReference>
<reference evidence="12 13" key="1">
    <citation type="submission" date="2016-08" db="EMBL/GenBank/DDBJ databases">
        <authorList>
            <person name="Seilhamer J.J."/>
        </authorList>
    </citation>
    <scope>NUCLEOTIDE SEQUENCE [LARGE SCALE GENOMIC DNA]</scope>
    <source>
        <strain evidence="12 13">KCTC 42603</strain>
    </source>
</reference>